<dbReference type="InterPro" id="IPR050814">
    <property type="entry name" value="Myo-inositol_Transporter"/>
</dbReference>
<keyword evidence="3" id="KW-0813">Transport</keyword>
<evidence type="ECO:0000313" key="11">
    <source>
        <dbReference type="Proteomes" id="UP001148614"/>
    </source>
</evidence>
<feature type="transmembrane region" description="Helical" evidence="8">
    <location>
        <begin position="162"/>
        <end position="186"/>
    </location>
</feature>
<feature type="transmembrane region" description="Helical" evidence="8">
    <location>
        <begin position="567"/>
        <end position="592"/>
    </location>
</feature>
<dbReference type="Pfam" id="PF00083">
    <property type="entry name" value="Sugar_tr"/>
    <property type="match status" value="1"/>
</dbReference>
<dbReference type="PANTHER" id="PTHR48020:SF25">
    <property type="entry name" value="SUGAR TRANSPORTER, PUTATIVE (AFU_ORTHOLOGUE AFUA_7G05830)-RELATED"/>
    <property type="match status" value="1"/>
</dbReference>
<evidence type="ECO:0000256" key="2">
    <source>
        <dbReference type="ARBA" id="ARBA00010992"/>
    </source>
</evidence>
<keyword evidence="4 8" id="KW-0812">Transmembrane</keyword>
<gene>
    <name evidence="10" type="ORF">NPX13_g109</name>
</gene>
<feature type="transmembrane region" description="Helical" evidence="8">
    <location>
        <begin position="256"/>
        <end position="279"/>
    </location>
</feature>
<evidence type="ECO:0000256" key="3">
    <source>
        <dbReference type="ARBA" id="ARBA00022448"/>
    </source>
</evidence>
<comment type="similarity">
    <text evidence="2">Belongs to the major facilitator superfamily. Sugar transporter (TC 2.A.1.1) family.</text>
</comment>
<keyword evidence="5 8" id="KW-1133">Transmembrane helix</keyword>
<evidence type="ECO:0000256" key="1">
    <source>
        <dbReference type="ARBA" id="ARBA00004141"/>
    </source>
</evidence>
<feature type="transmembrane region" description="Helical" evidence="8">
    <location>
        <begin position="443"/>
        <end position="465"/>
    </location>
</feature>
<evidence type="ECO:0000256" key="8">
    <source>
        <dbReference type="SAM" id="Phobius"/>
    </source>
</evidence>
<feature type="transmembrane region" description="Helical" evidence="8">
    <location>
        <begin position="541"/>
        <end position="561"/>
    </location>
</feature>
<dbReference type="Gene3D" id="1.20.1250.20">
    <property type="entry name" value="MFS general substrate transporter like domains"/>
    <property type="match status" value="1"/>
</dbReference>
<protein>
    <recommendedName>
        <fullName evidence="9">Major facilitator superfamily (MFS) profile domain-containing protein</fullName>
    </recommendedName>
</protein>
<evidence type="ECO:0000313" key="10">
    <source>
        <dbReference type="EMBL" id="KAJ3580451.1"/>
    </source>
</evidence>
<keyword evidence="6 8" id="KW-0472">Membrane</keyword>
<feature type="transmembrane region" description="Helical" evidence="8">
    <location>
        <begin position="472"/>
        <end position="494"/>
    </location>
</feature>
<dbReference type="EMBL" id="JANPWZ010000005">
    <property type="protein sequence ID" value="KAJ3580451.1"/>
    <property type="molecule type" value="Genomic_DNA"/>
</dbReference>
<dbReference type="PRINTS" id="PR00171">
    <property type="entry name" value="SUGRTRNSPORT"/>
</dbReference>
<dbReference type="Proteomes" id="UP001148614">
    <property type="component" value="Unassembled WGS sequence"/>
</dbReference>
<dbReference type="InterPro" id="IPR020846">
    <property type="entry name" value="MFS_dom"/>
</dbReference>
<dbReference type="InterPro" id="IPR003663">
    <property type="entry name" value="Sugar/inositol_transpt"/>
</dbReference>
<feature type="transmembrane region" description="Helical" evidence="8">
    <location>
        <begin position="400"/>
        <end position="423"/>
    </location>
</feature>
<dbReference type="InterPro" id="IPR005829">
    <property type="entry name" value="Sugar_transporter_CS"/>
</dbReference>
<dbReference type="InterPro" id="IPR036259">
    <property type="entry name" value="MFS_trans_sf"/>
</dbReference>
<reference evidence="10" key="1">
    <citation type="submission" date="2022-07" db="EMBL/GenBank/DDBJ databases">
        <title>Genome Sequence of Xylaria arbuscula.</title>
        <authorList>
            <person name="Buettner E."/>
        </authorList>
    </citation>
    <scope>NUCLEOTIDE SEQUENCE</scope>
    <source>
        <strain evidence="10">VT107</strain>
    </source>
</reference>
<feature type="region of interest" description="Disordered" evidence="7">
    <location>
        <begin position="650"/>
        <end position="673"/>
    </location>
</feature>
<feature type="transmembrane region" description="Helical" evidence="8">
    <location>
        <begin position="506"/>
        <end position="529"/>
    </location>
</feature>
<feature type="transmembrane region" description="Helical" evidence="8">
    <location>
        <begin position="126"/>
        <end position="142"/>
    </location>
</feature>
<accession>A0A9W8TSK8</accession>
<evidence type="ECO:0000256" key="4">
    <source>
        <dbReference type="ARBA" id="ARBA00022692"/>
    </source>
</evidence>
<feature type="compositionally biased region" description="Polar residues" evidence="7">
    <location>
        <begin position="658"/>
        <end position="673"/>
    </location>
</feature>
<dbReference type="SUPFAM" id="SSF103473">
    <property type="entry name" value="MFS general substrate transporter"/>
    <property type="match status" value="1"/>
</dbReference>
<sequence length="673" mass="74967">MIVTNPNSDSEDHDETAIAQPFLDHDIVDIHKLATKFIEDNKIPIEDTLYVHHGALLAMNPNSFCAKPGRKCSCSEPRNQSKCQKVPYHERTTPELVLEEKSLDNKSPKNIITFVWKRRNVYRTRMYALLLCCGLGAAVQGWDETAVNGAQVFYSHAFEIDTRPIIIGLVNAAPYFSSSIACLLTSQVNNVLRGRKRVIFVTCLISSVACIGQASVSTWQALLATRLVLGVGIGLKSVTIPIYISECAPAQLRGAFVMVWQLWTALGILLGFGFGKALLDVNNNCVDQIDTICARQSRNWRYMLGSPAILPLIPLFMILHIHESPRFILKRALNTKAKSEDRAKLVQRAIESLESFNKTRLQAFRELFFIYHSVEKQRLRKRTYKPKMLALWKHPPTRRALIASIVVMFFQQACGINVLAYYSNVVLEGLDPKGGNQVVRSDAFNKSLGFGAINFLVAIPALFLIDTIGRRGLLLLTFLPMGIFQILTGVGVGGGTDTGKPKNPKLAVASIYIFCAFYSIGEGPVPFVYASESMPLYHRDLGMGVAASINWLFNAVVGITWPPLVNGVGGLIAFSLYGIFCFVGFFVILLVVRETAGQMLERMGMVFIHPSRIFCKYAFYELAWYWECFTANDWRRTTIEDWMALKLPNSQGTGGNGSPSMETLSESNEIARG</sequence>
<keyword evidence="11" id="KW-1185">Reference proteome</keyword>
<feature type="domain" description="Major facilitator superfamily (MFS) profile" evidence="9">
    <location>
        <begin position="129"/>
        <end position="596"/>
    </location>
</feature>
<dbReference type="GO" id="GO:0022857">
    <property type="term" value="F:transmembrane transporter activity"/>
    <property type="evidence" value="ECO:0007669"/>
    <property type="project" value="InterPro"/>
</dbReference>
<name>A0A9W8TSK8_9PEZI</name>
<feature type="transmembrane region" description="Helical" evidence="8">
    <location>
        <begin position="198"/>
        <end position="216"/>
    </location>
</feature>
<organism evidence="10 11">
    <name type="scientific">Xylaria arbuscula</name>
    <dbReference type="NCBI Taxonomy" id="114810"/>
    <lineage>
        <taxon>Eukaryota</taxon>
        <taxon>Fungi</taxon>
        <taxon>Dikarya</taxon>
        <taxon>Ascomycota</taxon>
        <taxon>Pezizomycotina</taxon>
        <taxon>Sordariomycetes</taxon>
        <taxon>Xylariomycetidae</taxon>
        <taxon>Xylariales</taxon>
        <taxon>Xylariaceae</taxon>
        <taxon>Xylaria</taxon>
    </lineage>
</organism>
<dbReference type="AlphaFoldDB" id="A0A9W8TSK8"/>
<dbReference type="PROSITE" id="PS50850">
    <property type="entry name" value="MFS"/>
    <property type="match status" value="1"/>
</dbReference>
<dbReference type="PROSITE" id="PS00217">
    <property type="entry name" value="SUGAR_TRANSPORT_2"/>
    <property type="match status" value="1"/>
</dbReference>
<evidence type="ECO:0000256" key="7">
    <source>
        <dbReference type="SAM" id="MobiDB-lite"/>
    </source>
</evidence>
<feature type="transmembrane region" description="Helical" evidence="8">
    <location>
        <begin position="222"/>
        <end position="244"/>
    </location>
</feature>
<feature type="transmembrane region" description="Helical" evidence="8">
    <location>
        <begin position="299"/>
        <end position="321"/>
    </location>
</feature>
<dbReference type="PANTHER" id="PTHR48020">
    <property type="entry name" value="PROTON MYO-INOSITOL COTRANSPORTER"/>
    <property type="match status" value="1"/>
</dbReference>
<dbReference type="InterPro" id="IPR005828">
    <property type="entry name" value="MFS_sugar_transport-like"/>
</dbReference>
<evidence type="ECO:0000259" key="9">
    <source>
        <dbReference type="PROSITE" id="PS50850"/>
    </source>
</evidence>
<dbReference type="GO" id="GO:0016020">
    <property type="term" value="C:membrane"/>
    <property type="evidence" value="ECO:0007669"/>
    <property type="project" value="UniProtKB-SubCell"/>
</dbReference>
<evidence type="ECO:0000256" key="5">
    <source>
        <dbReference type="ARBA" id="ARBA00022989"/>
    </source>
</evidence>
<comment type="caution">
    <text evidence="10">The sequence shown here is derived from an EMBL/GenBank/DDBJ whole genome shotgun (WGS) entry which is preliminary data.</text>
</comment>
<dbReference type="GO" id="GO:0015798">
    <property type="term" value="P:myo-inositol transport"/>
    <property type="evidence" value="ECO:0007669"/>
    <property type="project" value="UniProtKB-ARBA"/>
</dbReference>
<comment type="subcellular location">
    <subcellularLocation>
        <location evidence="1">Membrane</location>
        <topology evidence="1">Multi-pass membrane protein</topology>
    </subcellularLocation>
</comment>
<dbReference type="NCBIfam" id="TIGR00879">
    <property type="entry name" value="SP"/>
    <property type="match status" value="1"/>
</dbReference>
<evidence type="ECO:0000256" key="6">
    <source>
        <dbReference type="ARBA" id="ARBA00023136"/>
    </source>
</evidence>
<proteinExistence type="inferred from homology"/>
<dbReference type="VEuPathDB" id="FungiDB:F4678DRAFT_356155"/>
<dbReference type="GO" id="GO:0015791">
    <property type="term" value="P:polyol transmembrane transport"/>
    <property type="evidence" value="ECO:0007669"/>
    <property type="project" value="UniProtKB-ARBA"/>
</dbReference>